<sequence>MKNTSASSGRSAHSAGSGSAGARAASGSSKAKTSSSRESDRAAPAPRRSRPSDVLNPKTVDPFKGGQGSTAFASVYNSGGIPCKLVHGSVKHKLSWTADPDEVEFDPLLVHLAEGIRETVHPYTCVARMGFQGLLACKGANEKALPLLPKLTPPLRAALSHSDSSVFEAGLDALLHLSSAVGTSLNSYLKMLLPSLSKRVLDKKYREKITEVLHHLEQNGGKDSSALIKAKIPTYMSIYF</sequence>
<evidence type="ECO:0000313" key="4">
    <source>
        <dbReference type="Proteomes" id="UP000014760"/>
    </source>
</evidence>
<dbReference type="EMBL" id="AMQN01006381">
    <property type="status" value="NOT_ANNOTATED_CDS"/>
    <property type="molecule type" value="Genomic_DNA"/>
</dbReference>
<dbReference type="STRING" id="283909.R7UZN1"/>
<organism evidence="2">
    <name type="scientific">Capitella teleta</name>
    <name type="common">Polychaete worm</name>
    <dbReference type="NCBI Taxonomy" id="283909"/>
    <lineage>
        <taxon>Eukaryota</taxon>
        <taxon>Metazoa</taxon>
        <taxon>Spiralia</taxon>
        <taxon>Lophotrochozoa</taxon>
        <taxon>Annelida</taxon>
        <taxon>Polychaeta</taxon>
        <taxon>Sedentaria</taxon>
        <taxon>Scolecida</taxon>
        <taxon>Capitellidae</taxon>
        <taxon>Capitella</taxon>
    </lineage>
</organism>
<protein>
    <recommendedName>
        <fullName evidence="5">PACRG-like protein</fullName>
    </recommendedName>
</protein>
<dbReference type="EnsemblMetazoa" id="CapteT156789">
    <property type="protein sequence ID" value="CapteP156789"/>
    <property type="gene ID" value="CapteG156789"/>
</dbReference>
<evidence type="ECO:0000313" key="3">
    <source>
        <dbReference type="EnsemblMetazoa" id="CapteP156789"/>
    </source>
</evidence>
<evidence type="ECO:0008006" key="5">
    <source>
        <dbReference type="Google" id="ProtNLM"/>
    </source>
</evidence>
<dbReference type="HOGENOM" id="CLU_070957_1_0_1"/>
<evidence type="ECO:0000313" key="2">
    <source>
        <dbReference type="EMBL" id="ELU09422.1"/>
    </source>
</evidence>
<feature type="compositionally biased region" description="Low complexity" evidence="1">
    <location>
        <begin position="1"/>
        <end position="34"/>
    </location>
</feature>
<evidence type="ECO:0000256" key="1">
    <source>
        <dbReference type="SAM" id="MobiDB-lite"/>
    </source>
</evidence>
<gene>
    <name evidence="2" type="ORF">CAPTEDRAFT_156789</name>
</gene>
<reference evidence="2 4" key="2">
    <citation type="journal article" date="2013" name="Nature">
        <title>Insights into bilaterian evolution from three spiralian genomes.</title>
        <authorList>
            <person name="Simakov O."/>
            <person name="Marletaz F."/>
            <person name="Cho S.J."/>
            <person name="Edsinger-Gonzales E."/>
            <person name="Havlak P."/>
            <person name="Hellsten U."/>
            <person name="Kuo D.H."/>
            <person name="Larsson T."/>
            <person name="Lv J."/>
            <person name="Arendt D."/>
            <person name="Savage R."/>
            <person name="Osoegawa K."/>
            <person name="de Jong P."/>
            <person name="Grimwood J."/>
            <person name="Chapman J.A."/>
            <person name="Shapiro H."/>
            <person name="Aerts A."/>
            <person name="Otillar R.P."/>
            <person name="Terry A.Y."/>
            <person name="Boore J.L."/>
            <person name="Grigoriev I.V."/>
            <person name="Lindberg D.R."/>
            <person name="Seaver E.C."/>
            <person name="Weisblat D.A."/>
            <person name="Putnam N.H."/>
            <person name="Rokhsar D.S."/>
        </authorList>
    </citation>
    <scope>NUCLEOTIDE SEQUENCE</scope>
    <source>
        <strain evidence="2 4">I ESC-2004</strain>
    </source>
</reference>
<dbReference type="PANTHER" id="PTHR21207:SF1">
    <property type="entry name" value="PACRG-LIKE PROTEIN"/>
    <property type="match status" value="1"/>
</dbReference>
<dbReference type="Proteomes" id="UP000014760">
    <property type="component" value="Unassembled WGS sequence"/>
</dbReference>
<dbReference type="InterPro" id="IPR019399">
    <property type="entry name" value="Parkin_co-regulated_protein"/>
</dbReference>
<dbReference type="OrthoDB" id="10258089at2759"/>
<dbReference type="OMA" id="HKLQWEC"/>
<dbReference type="EMBL" id="KB298218">
    <property type="protein sequence ID" value="ELU09422.1"/>
    <property type="molecule type" value="Genomic_DNA"/>
</dbReference>
<dbReference type="Gene3D" id="1.25.10.10">
    <property type="entry name" value="Leucine-rich Repeat Variant"/>
    <property type="match status" value="1"/>
</dbReference>
<dbReference type="Pfam" id="PF10274">
    <property type="entry name" value="ParcG"/>
    <property type="match status" value="1"/>
</dbReference>
<reference evidence="4" key="1">
    <citation type="submission" date="2012-12" db="EMBL/GenBank/DDBJ databases">
        <authorList>
            <person name="Hellsten U."/>
            <person name="Grimwood J."/>
            <person name="Chapman J.A."/>
            <person name="Shapiro H."/>
            <person name="Aerts A."/>
            <person name="Otillar R.P."/>
            <person name="Terry A.Y."/>
            <person name="Boore J.L."/>
            <person name="Simakov O."/>
            <person name="Marletaz F."/>
            <person name="Cho S.-J."/>
            <person name="Edsinger-Gonzales E."/>
            <person name="Havlak P."/>
            <person name="Kuo D.-H."/>
            <person name="Larsson T."/>
            <person name="Lv J."/>
            <person name="Arendt D."/>
            <person name="Savage R."/>
            <person name="Osoegawa K."/>
            <person name="de Jong P."/>
            <person name="Lindberg D.R."/>
            <person name="Seaver E.C."/>
            <person name="Weisblat D.A."/>
            <person name="Putnam N.H."/>
            <person name="Grigoriev I.V."/>
            <person name="Rokhsar D.S."/>
        </authorList>
    </citation>
    <scope>NUCLEOTIDE SEQUENCE</scope>
    <source>
        <strain evidence="4">I ESC-2004</strain>
    </source>
</reference>
<keyword evidence="4" id="KW-1185">Reference proteome</keyword>
<accession>R7UZN1</accession>
<dbReference type="SUPFAM" id="SSF48371">
    <property type="entry name" value="ARM repeat"/>
    <property type="match status" value="1"/>
</dbReference>
<proteinExistence type="predicted"/>
<name>R7UZN1_CAPTE</name>
<dbReference type="PANTHER" id="PTHR21207">
    <property type="entry name" value="PARKIN COREGULATED GENE PROTEIN PARK2 COREGULATED"/>
    <property type="match status" value="1"/>
</dbReference>
<dbReference type="InterPro" id="IPR016024">
    <property type="entry name" value="ARM-type_fold"/>
</dbReference>
<reference evidence="3" key="3">
    <citation type="submission" date="2015-06" db="UniProtKB">
        <authorList>
            <consortium name="EnsemblMetazoa"/>
        </authorList>
    </citation>
    <scope>IDENTIFICATION</scope>
</reference>
<dbReference type="AlphaFoldDB" id="R7UZN1"/>
<feature type="region of interest" description="Disordered" evidence="1">
    <location>
        <begin position="1"/>
        <end position="66"/>
    </location>
</feature>
<dbReference type="InterPro" id="IPR011989">
    <property type="entry name" value="ARM-like"/>
</dbReference>